<dbReference type="AlphaFoldDB" id="A0A2M9ZH21"/>
<comment type="caution">
    <text evidence="1">The sequence shown here is derived from an EMBL/GenBank/DDBJ whole genome shotgun (WGS) entry which is preliminary data.</text>
</comment>
<dbReference type="RefSeq" id="WP_040510083.1">
    <property type="nucleotide sequence ID" value="NZ_NPDT01000001.1"/>
</dbReference>
<evidence type="ECO:0000313" key="1">
    <source>
        <dbReference type="EMBL" id="PJZ67730.1"/>
    </source>
</evidence>
<reference evidence="1 2" key="1">
    <citation type="submission" date="2017-07" db="EMBL/GenBank/DDBJ databases">
        <title>Leptospira spp. isolated from tropical soils.</title>
        <authorList>
            <person name="Thibeaux R."/>
            <person name="Iraola G."/>
            <person name="Ferres I."/>
            <person name="Bierque E."/>
            <person name="Girault D."/>
            <person name="Soupe-Gilbert M.-E."/>
            <person name="Picardeau M."/>
            <person name="Goarant C."/>
        </authorList>
    </citation>
    <scope>NUCLEOTIDE SEQUENCE [LARGE SCALE GENOMIC DNA]</scope>
    <source>
        <strain evidence="1 2">FH2-C-A2</strain>
    </source>
</reference>
<organism evidence="1 2">
    <name type="scientific">Leptospira wolffii</name>
    <dbReference type="NCBI Taxonomy" id="409998"/>
    <lineage>
        <taxon>Bacteria</taxon>
        <taxon>Pseudomonadati</taxon>
        <taxon>Spirochaetota</taxon>
        <taxon>Spirochaetia</taxon>
        <taxon>Leptospirales</taxon>
        <taxon>Leptospiraceae</taxon>
        <taxon>Leptospira</taxon>
    </lineage>
</organism>
<dbReference type="PROSITE" id="PS51257">
    <property type="entry name" value="PROKAR_LIPOPROTEIN"/>
    <property type="match status" value="1"/>
</dbReference>
<sequence length="113" mass="12324">MGKTISIFFLVLLPLLFGIGCSSGEVMIQPHLTGKEKPFMRVKGEACGVLGLLFMETSFIPMALNSRVERAYINALTQAPGAAGLVNIVIEEDWYWIVIGTMRCTSISGEAVR</sequence>
<dbReference type="Proteomes" id="UP000231912">
    <property type="component" value="Unassembled WGS sequence"/>
</dbReference>
<evidence type="ECO:0000313" key="2">
    <source>
        <dbReference type="Proteomes" id="UP000231912"/>
    </source>
</evidence>
<dbReference type="EMBL" id="NPDT01000001">
    <property type="protein sequence ID" value="PJZ67730.1"/>
    <property type="molecule type" value="Genomic_DNA"/>
</dbReference>
<evidence type="ECO:0008006" key="3">
    <source>
        <dbReference type="Google" id="ProtNLM"/>
    </source>
</evidence>
<gene>
    <name evidence="1" type="ORF">CH371_06950</name>
</gene>
<accession>A0A2M9ZH21</accession>
<protein>
    <recommendedName>
        <fullName evidence="3">Lipoprotein</fullName>
    </recommendedName>
</protein>
<proteinExistence type="predicted"/>
<name>A0A2M9ZH21_9LEPT</name>